<proteinExistence type="predicted"/>
<dbReference type="InterPro" id="IPR006665">
    <property type="entry name" value="OmpA-like"/>
</dbReference>
<dbReference type="PROSITE" id="PS51123">
    <property type="entry name" value="OMPA_2"/>
    <property type="match status" value="1"/>
</dbReference>
<evidence type="ECO:0000313" key="8">
    <source>
        <dbReference type="Proteomes" id="UP000076962"/>
    </source>
</evidence>
<dbReference type="AlphaFoldDB" id="A0A0A6NYU5"/>
<dbReference type="Proteomes" id="UP000076962">
    <property type="component" value="Unassembled WGS sequence"/>
</dbReference>
<comment type="caution">
    <text evidence="7">The sequence shown here is derived from an EMBL/GenBank/DDBJ whole genome shotgun (WGS) entry which is preliminary data.</text>
</comment>
<evidence type="ECO:0000313" key="7">
    <source>
        <dbReference type="EMBL" id="OAD21414.1"/>
    </source>
</evidence>
<gene>
    <name evidence="7" type="ORF">THIOM_002817</name>
</gene>
<keyword evidence="2 4" id="KW-0472">Membrane</keyword>
<dbReference type="PANTHER" id="PTHR30329">
    <property type="entry name" value="STATOR ELEMENT OF FLAGELLAR MOTOR COMPLEX"/>
    <property type="match status" value="1"/>
</dbReference>
<feature type="compositionally biased region" description="Basic and acidic residues" evidence="5">
    <location>
        <begin position="52"/>
        <end position="63"/>
    </location>
</feature>
<feature type="region of interest" description="Disordered" evidence="5">
    <location>
        <begin position="49"/>
        <end position="81"/>
    </location>
</feature>
<evidence type="ECO:0000259" key="6">
    <source>
        <dbReference type="PROSITE" id="PS51123"/>
    </source>
</evidence>
<dbReference type="InterPro" id="IPR006664">
    <property type="entry name" value="OMP_bac"/>
</dbReference>
<dbReference type="Gene3D" id="3.30.1330.60">
    <property type="entry name" value="OmpA-like domain"/>
    <property type="match status" value="1"/>
</dbReference>
<keyword evidence="3" id="KW-0998">Cell outer membrane</keyword>
<comment type="subcellular location">
    <subcellularLocation>
        <location evidence="1">Cell outer membrane</location>
    </subcellularLocation>
</comment>
<protein>
    <submittedName>
        <fullName evidence="7">Protein containing Outer membrane protein, OmpA/MotB</fullName>
    </submittedName>
</protein>
<name>A0A0A6NYU5_9GAMM</name>
<accession>A0A0A6NYU5</accession>
<evidence type="ECO:0000256" key="1">
    <source>
        <dbReference type="ARBA" id="ARBA00004442"/>
    </source>
</evidence>
<dbReference type="PANTHER" id="PTHR30329:SF21">
    <property type="entry name" value="LIPOPROTEIN YIAD-RELATED"/>
    <property type="match status" value="1"/>
</dbReference>
<dbReference type="PRINTS" id="PR01021">
    <property type="entry name" value="OMPADOMAIN"/>
</dbReference>
<sequence length="213" mass="23595">MICLVLGITDLGILNFWLVSETNQPSNENPISVAPPNQDSGLTKAPIIPDADVPHESSNDKTNGDLTIPIKPISNDNSGEEDNKQIAAAVPYNLAELPPPISLEAVILFTTNQNSLSSKSRQTLEKIIAYLKKSPETRIRVEGYTDSRGSKDYNYSLSKRRVKTIVSFFLEHGIAVNRIESASYGQYRLNNCGNNYTVCAKNRRVEIWLIGEN</sequence>
<dbReference type="Pfam" id="PF00691">
    <property type="entry name" value="OmpA"/>
    <property type="match status" value="1"/>
</dbReference>
<dbReference type="InterPro" id="IPR036737">
    <property type="entry name" value="OmpA-like_sf"/>
</dbReference>
<evidence type="ECO:0000256" key="3">
    <source>
        <dbReference type="ARBA" id="ARBA00023237"/>
    </source>
</evidence>
<evidence type="ECO:0000256" key="2">
    <source>
        <dbReference type="ARBA" id="ARBA00023136"/>
    </source>
</evidence>
<dbReference type="SUPFAM" id="SSF103088">
    <property type="entry name" value="OmpA-like"/>
    <property type="match status" value="1"/>
</dbReference>
<organism evidence="7 8">
    <name type="scientific">Candidatus Thiomargarita nelsonii</name>
    <dbReference type="NCBI Taxonomy" id="1003181"/>
    <lineage>
        <taxon>Bacteria</taxon>
        <taxon>Pseudomonadati</taxon>
        <taxon>Pseudomonadota</taxon>
        <taxon>Gammaproteobacteria</taxon>
        <taxon>Thiotrichales</taxon>
        <taxon>Thiotrichaceae</taxon>
        <taxon>Thiomargarita</taxon>
    </lineage>
</organism>
<feature type="domain" description="OmpA-like" evidence="6">
    <location>
        <begin position="96"/>
        <end position="213"/>
    </location>
</feature>
<evidence type="ECO:0000256" key="5">
    <source>
        <dbReference type="SAM" id="MobiDB-lite"/>
    </source>
</evidence>
<reference evidence="7 8" key="1">
    <citation type="submission" date="2016-05" db="EMBL/GenBank/DDBJ databases">
        <title>Single-cell genome of chain-forming Candidatus Thiomargarita nelsonii and comparison to other large sulfur-oxidizing bacteria.</title>
        <authorList>
            <person name="Winkel M."/>
            <person name="Salman V."/>
            <person name="Woyke T."/>
            <person name="Schulz-Vogt H."/>
            <person name="Richter M."/>
            <person name="Flood B."/>
            <person name="Bailey J."/>
            <person name="Amann R."/>
            <person name="Mussmann M."/>
        </authorList>
    </citation>
    <scope>NUCLEOTIDE SEQUENCE [LARGE SCALE GENOMIC DNA]</scope>
    <source>
        <strain evidence="7 8">THI036</strain>
    </source>
</reference>
<evidence type="ECO:0000256" key="4">
    <source>
        <dbReference type="PROSITE-ProRule" id="PRU00473"/>
    </source>
</evidence>
<keyword evidence="8" id="KW-1185">Reference proteome</keyword>
<dbReference type="GO" id="GO:0009279">
    <property type="term" value="C:cell outer membrane"/>
    <property type="evidence" value="ECO:0007669"/>
    <property type="project" value="UniProtKB-SubCell"/>
</dbReference>
<dbReference type="InterPro" id="IPR050330">
    <property type="entry name" value="Bact_OuterMem_StrucFunc"/>
</dbReference>
<dbReference type="CDD" id="cd07185">
    <property type="entry name" value="OmpA_C-like"/>
    <property type="match status" value="1"/>
</dbReference>
<dbReference type="EMBL" id="LUTY01001650">
    <property type="protein sequence ID" value="OAD21414.1"/>
    <property type="molecule type" value="Genomic_DNA"/>
</dbReference>